<dbReference type="GO" id="GO:0061630">
    <property type="term" value="F:ubiquitin protein ligase activity"/>
    <property type="evidence" value="ECO:0007669"/>
    <property type="project" value="InterPro"/>
</dbReference>
<dbReference type="Proteomes" id="UP000324897">
    <property type="component" value="Unassembled WGS sequence"/>
</dbReference>
<feature type="non-terminal residue" evidence="3">
    <location>
        <position position="1"/>
    </location>
</feature>
<dbReference type="OrthoDB" id="663895at2759"/>
<dbReference type="AlphaFoldDB" id="A0A5J9SYT2"/>
<evidence type="ECO:0000313" key="4">
    <source>
        <dbReference type="Proteomes" id="UP000324897"/>
    </source>
</evidence>
<dbReference type="GO" id="GO:0008270">
    <property type="term" value="F:zinc ion binding"/>
    <property type="evidence" value="ECO:0007669"/>
    <property type="project" value="UniProtKB-KW"/>
</dbReference>
<dbReference type="InterPro" id="IPR044288">
    <property type="entry name" value="ZNF598/HEL2"/>
</dbReference>
<dbReference type="GO" id="GO:0016567">
    <property type="term" value="P:protein ubiquitination"/>
    <property type="evidence" value="ECO:0007669"/>
    <property type="project" value="TreeGrafter"/>
</dbReference>
<reference evidence="3 4" key="1">
    <citation type="journal article" date="2019" name="Sci. Rep.">
        <title>A high-quality genome of Eragrostis curvula grass provides insights into Poaceae evolution and supports new strategies to enhance forage quality.</title>
        <authorList>
            <person name="Carballo J."/>
            <person name="Santos B.A.C.M."/>
            <person name="Zappacosta D."/>
            <person name="Garbus I."/>
            <person name="Selva J.P."/>
            <person name="Gallo C.A."/>
            <person name="Diaz A."/>
            <person name="Albertini E."/>
            <person name="Caccamo M."/>
            <person name="Echenique V."/>
        </authorList>
    </citation>
    <scope>NUCLEOTIDE SEQUENCE [LARGE SCALE GENOMIC DNA]</scope>
    <source>
        <strain evidence="4">cv. Victoria</strain>
        <tissue evidence="3">Leaf</tissue>
    </source>
</reference>
<keyword evidence="1" id="KW-0862">Zinc</keyword>
<dbReference type="EMBL" id="RWGY01000088">
    <property type="protein sequence ID" value="TVU04157.1"/>
    <property type="molecule type" value="Genomic_DNA"/>
</dbReference>
<evidence type="ECO:0000256" key="1">
    <source>
        <dbReference type="PROSITE-ProRule" id="PRU00175"/>
    </source>
</evidence>
<dbReference type="Pfam" id="PF13920">
    <property type="entry name" value="zf-C3HC4_3"/>
    <property type="match status" value="1"/>
</dbReference>
<dbReference type="InterPro" id="IPR013083">
    <property type="entry name" value="Znf_RING/FYVE/PHD"/>
</dbReference>
<keyword evidence="4" id="KW-1185">Reference proteome</keyword>
<proteinExistence type="predicted"/>
<dbReference type="InterPro" id="IPR001841">
    <property type="entry name" value="Znf_RING"/>
</dbReference>
<comment type="caution">
    <text evidence="3">The sequence shown here is derived from an EMBL/GenBank/DDBJ whole genome shotgun (WGS) entry which is preliminary data.</text>
</comment>
<dbReference type="GO" id="GO:0072344">
    <property type="term" value="P:rescue of stalled ribosome"/>
    <property type="evidence" value="ECO:0007669"/>
    <property type="project" value="InterPro"/>
</dbReference>
<evidence type="ECO:0000259" key="2">
    <source>
        <dbReference type="PROSITE" id="PS50089"/>
    </source>
</evidence>
<protein>
    <recommendedName>
        <fullName evidence="2">RING-type domain-containing protein</fullName>
    </recommendedName>
</protein>
<keyword evidence="1" id="KW-0863">Zinc-finger</keyword>
<feature type="domain" description="RING-type" evidence="2">
    <location>
        <begin position="70"/>
        <end position="111"/>
    </location>
</feature>
<gene>
    <name evidence="3" type="ORF">EJB05_50250</name>
</gene>
<accession>A0A5J9SYT2</accession>
<dbReference type="SUPFAM" id="SSF57850">
    <property type="entry name" value="RING/U-box"/>
    <property type="match status" value="1"/>
</dbReference>
<evidence type="ECO:0000313" key="3">
    <source>
        <dbReference type="EMBL" id="TVU04157.1"/>
    </source>
</evidence>
<dbReference type="PROSITE" id="PS50089">
    <property type="entry name" value="ZF_RING_2"/>
    <property type="match status" value="1"/>
</dbReference>
<dbReference type="GO" id="GO:0043022">
    <property type="term" value="F:ribosome binding"/>
    <property type="evidence" value="ECO:0007669"/>
    <property type="project" value="TreeGrafter"/>
</dbReference>
<keyword evidence="1" id="KW-0479">Metal-binding</keyword>
<dbReference type="Gene3D" id="3.30.40.10">
    <property type="entry name" value="Zinc/RING finger domain, C3HC4 (zinc finger)"/>
    <property type="match status" value="1"/>
</dbReference>
<organism evidence="3 4">
    <name type="scientific">Eragrostis curvula</name>
    <name type="common">weeping love grass</name>
    <dbReference type="NCBI Taxonomy" id="38414"/>
    <lineage>
        <taxon>Eukaryota</taxon>
        <taxon>Viridiplantae</taxon>
        <taxon>Streptophyta</taxon>
        <taxon>Embryophyta</taxon>
        <taxon>Tracheophyta</taxon>
        <taxon>Spermatophyta</taxon>
        <taxon>Magnoliopsida</taxon>
        <taxon>Liliopsida</taxon>
        <taxon>Poales</taxon>
        <taxon>Poaceae</taxon>
        <taxon>PACMAD clade</taxon>
        <taxon>Chloridoideae</taxon>
        <taxon>Eragrostideae</taxon>
        <taxon>Eragrostidinae</taxon>
        <taxon>Eragrostis</taxon>
    </lineage>
</organism>
<name>A0A5J9SYT2_9POAL</name>
<dbReference type="PANTHER" id="PTHR22938">
    <property type="entry name" value="ZINC FINGER PROTEIN 598"/>
    <property type="match status" value="1"/>
</dbReference>
<dbReference type="PANTHER" id="PTHR22938:SF15">
    <property type="entry name" value="OS01G0568000 PROTEIN"/>
    <property type="match status" value="1"/>
</dbReference>
<sequence>LPLHDDVEAYPTVGYSRTEADVEQQHQDVVIQVAGDTGESSEGCHVVVDTSPQVASNGGDSGHDDDNNCCVVCTDPLVWAAVGRCGHRVVCRKCAVRLRFFYRNKRCCICRRYCFRVRVTKADATTTAMSPLLFFAFWEGRVTGKYRYHRHSAAYFEDEEEYKAAKKACEGILAPFYKPVVSMVYLLLIRLSYLWSILGMDY</sequence>